<dbReference type="EC" id="6.3.5.4" evidence="3"/>
<comment type="catalytic activity">
    <reaction evidence="7">
        <text>L-aspartate + L-glutamine + ATP + H2O = L-asparagine + L-glutamate + AMP + diphosphate + H(+)</text>
        <dbReference type="Rhea" id="RHEA:12228"/>
        <dbReference type="ChEBI" id="CHEBI:15377"/>
        <dbReference type="ChEBI" id="CHEBI:15378"/>
        <dbReference type="ChEBI" id="CHEBI:29985"/>
        <dbReference type="ChEBI" id="CHEBI:29991"/>
        <dbReference type="ChEBI" id="CHEBI:30616"/>
        <dbReference type="ChEBI" id="CHEBI:33019"/>
        <dbReference type="ChEBI" id="CHEBI:58048"/>
        <dbReference type="ChEBI" id="CHEBI:58359"/>
        <dbReference type="ChEBI" id="CHEBI:456215"/>
        <dbReference type="EC" id="6.3.5.4"/>
    </reaction>
</comment>
<name>A0AAP3XSX0_9PROT</name>
<dbReference type="NCBIfam" id="TIGR01536">
    <property type="entry name" value="asn_synth_AEB"/>
    <property type="match status" value="1"/>
</dbReference>
<dbReference type="Gene3D" id="3.40.50.620">
    <property type="entry name" value="HUPs"/>
    <property type="match status" value="1"/>
</dbReference>
<dbReference type="InterPro" id="IPR017932">
    <property type="entry name" value="GATase_2_dom"/>
</dbReference>
<dbReference type="Pfam" id="PF13522">
    <property type="entry name" value="GATase_6"/>
    <property type="match status" value="1"/>
</dbReference>
<evidence type="ECO:0000256" key="9">
    <source>
        <dbReference type="PIRSR" id="PIRSR001589-2"/>
    </source>
</evidence>
<feature type="binding site" evidence="9">
    <location>
        <begin position="373"/>
        <end position="374"/>
    </location>
    <ligand>
        <name>ATP</name>
        <dbReference type="ChEBI" id="CHEBI:30616"/>
    </ligand>
</feature>
<keyword evidence="8" id="KW-0028">Amino-acid biosynthesis</keyword>
<dbReference type="PIRSF" id="PIRSF001589">
    <property type="entry name" value="Asn_synthetase_glu-h"/>
    <property type="match status" value="1"/>
</dbReference>
<evidence type="ECO:0000256" key="6">
    <source>
        <dbReference type="ARBA" id="ARBA00022962"/>
    </source>
</evidence>
<comment type="pathway">
    <text evidence="1">Amino-acid biosynthesis; L-asparagine biosynthesis; L-asparagine from L-aspartate (L-Gln route): step 1/1.</text>
</comment>
<evidence type="ECO:0000256" key="8">
    <source>
        <dbReference type="PIRSR" id="PIRSR001589-1"/>
    </source>
</evidence>
<gene>
    <name evidence="12" type="primary">asnB</name>
    <name evidence="12" type="ORF">PZ740_13395</name>
</gene>
<dbReference type="PROSITE" id="PS51278">
    <property type="entry name" value="GATASE_TYPE_2"/>
    <property type="match status" value="1"/>
</dbReference>
<keyword evidence="12" id="KW-0436">Ligase</keyword>
<feature type="domain" description="Glutamine amidotransferase type-2" evidence="11">
    <location>
        <begin position="2"/>
        <end position="217"/>
    </location>
</feature>
<dbReference type="CDD" id="cd00712">
    <property type="entry name" value="AsnB"/>
    <property type="match status" value="1"/>
</dbReference>
<dbReference type="PANTHER" id="PTHR43284:SF1">
    <property type="entry name" value="ASPARAGINE SYNTHETASE"/>
    <property type="match status" value="1"/>
</dbReference>
<dbReference type="Proteomes" id="UP001301140">
    <property type="component" value="Unassembled WGS sequence"/>
</dbReference>
<feature type="binding site" evidence="9">
    <location>
        <position position="298"/>
    </location>
    <ligand>
        <name>ATP</name>
        <dbReference type="ChEBI" id="CHEBI:30616"/>
    </ligand>
</feature>
<feature type="active site" description="For GATase activity" evidence="8">
    <location>
        <position position="2"/>
    </location>
</feature>
<dbReference type="InterPro" id="IPR029055">
    <property type="entry name" value="Ntn_hydrolases_N"/>
</dbReference>
<evidence type="ECO:0000256" key="2">
    <source>
        <dbReference type="ARBA" id="ARBA00005752"/>
    </source>
</evidence>
<keyword evidence="4 9" id="KW-0547">Nucleotide-binding</keyword>
<dbReference type="GO" id="GO:0005829">
    <property type="term" value="C:cytosol"/>
    <property type="evidence" value="ECO:0007669"/>
    <property type="project" value="TreeGrafter"/>
</dbReference>
<dbReference type="AlphaFoldDB" id="A0AAP3XSX0"/>
<evidence type="ECO:0000256" key="5">
    <source>
        <dbReference type="ARBA" id="ARBA00022840"/>
    </source>
</evidence>
<accession>A0AAP3XSX0</accession>
<dbReference type="CDD" id="cd01991">
    <property type="entry name" value="Asn_synthase_B_C"/>
    <property type="match status" value="1"/>
</dbReference>
<keyword evidence="5 9" id="KW-0067">ATP-binding</keyword>
<protein>
    <recommendedName>
        <fullName evidence="3">asparagine synthase (glutamine-hydrolyzing)</fullName>
        <ecNumber evidence="3">6.3.5.4</ecNumber>
    </recommendedName>
</protein>
<keyword evidence="8" id="KW-0061">Asparagine biosynthesis</keyword>
<dbReference type="GO" id="GO:0006529">
    <property type="term" value="P:asparagine biosynthetic process"/>
    <property type="evidence" value="ECO:0007669"/>
    <property type="project" value="UniProtKB-KW"/>
</dbReference>
<dbReference type="EMBL" id="JARGEQ010000126">
    <property type="protein sequence ID" value="MDF1587376.1"/>
    <property type="molecule type" value="Genomic_DNA"/>
</dbReference>
<proteinExistence type="inferred from homology"/>
<dbReference type="Pfam" id="PF00733">
    <property type="entry name" value="Asn_synthase"/>
    <property type="match status" value="1"/>
</dbReference>
<feature type="site" description="Important for beta-aspartyl-AMP intermediate formation" evidence="10">
    <location>
        <position position="375"/>
    </location>
</feature>
<dbReference type="Gene3D" id="3.60.20.10">
    <property type="entry name" value="Glutamine Phosphoribosylpyrophosphate, subunit 1, domain 1"/>
    <property type="match status" value="1"/>
</dbReference>
<dbReference type="PANTHER" id="PTHR43284">
    <property type="entry name" value="ASPARAGINE SYNTHETASE (GLUTAMINE-HYDROLYZING)"/>
    <property type="match status" value="1"/>
</dbReference>
<dbReference type="InterPro" id="IPR001962">
    <property type="entry name" value="Asn_synthase"/>
</dbReference>
<dbReference type="SUPFAM" id="SSF52402">
    <property type="entry name" value="Adenine nucleotide alpha hydrolases-like"/>
    <property type="match status" value="1"/>
</dbReference>
<evidence type="ECO:0000313" key="12">
    <source>
        <dbReference type="EMBL" id="MDF1587376.1"/>
    </source>
</evidence>
<dbReference type="InterPro" id="IPR051786">
    <property type="entry name" value="ASN_synthetase/amidase"/>
</dbReference>
<dbReference type="SUPFAM" id="SSF56235">
    <property type="entry name" value="N-terminal nucleophile aminohydrolases (Ntn hydrolases)"/>
    <property type="match status" value="1"/>
</dbReference>
<sequence length="633" mass="71282">MCGLAGLACLEPGDRGAAHAAIVRAMCAMIAHRGPDDSGIASEGPVCLGSRRLSIIDLSPAGHMPMQDESGRWTIAYNGEVYNFEELRSELAGLGHRFHSRTDTEVVLRAWIQWGKDALPRLMGIFAFALWDRDTGELALVRDQYGIKPLYYLETPRYVLFCSEMKALVRQHPDPQIDRGALAEWSLYRNLDGPGREGLVSGIVSVMPGEVVTVREGVIAREYYYRPGNAVSAGEYRRFAAMPPERVVEEVDETLRLVVRQQMVSDVPAGTLLSGGLDSSLITAMAARHRPDLKAFHVSVAGSPEHDERRFAEEVCRDNAIELVPLTLDGTLFRRTLVKTVWLSDLPLTHPNSVAYHLVSCTAREHGVTVLLSGEGADELFGGYSWAYRRRRRLQRLQPLLRRMPQRLRDLLSLLTYADAGMPVMRHRFRDLLPTAVDMLDRFGRLDWEQTCVEAYGFVENPADRAVLGGMLADLGDFLTPLLRRLDRMSMGASVECRVPFLDPRLVEKAINLPLDYKVGRRADKWILKQVALRSMPRHLVMRRKMGFPLPLESYLRPFADPAFFRGGFCEETLGLTRRGLEHMVESWDRRLYGFFGLVTLEIWGRLHLRGVGIDDMGEHLARLEHGLVPEAA</sequence>
<evidence type="ECO:0000256" key="1">
    <source>
        <dbReference type="ARBA" id="ARBA00005187"/>
    </source>
</evidence>
<feature type="binding site" evidence="9">
    <location>
        <position position="103"/>
    </location>
    <ligand>
        <name>L-glutamine</name>
        <dbReference type="ChEBI" id="CHEBI:58359"/>
    </ligand>
</feature>
<dbReference type="InterPro" id="IPR014729">
    <property type="entry name" value="Rossmann-like_a/b/a_fold"/>
</dbReference>
<dbReference type="GO" id="GO:0005524">
    <property type="term" value="F:ATP binding"/>
    <property type="evidence" value="ECO:0007669"/>
    <property type="project" value="UniProtKB-KW"/>
</dbReference>
<feature type="binding site" evidence="9">
    <location>
        <position position="272"/>
    </location>
    <ligand>
        <name>ATP</name>
        <dbReference type="ChEBI" id="CHEBI:30616"/>
    </ligand>
</feature>
<organism evidence="12 13">
    <name type="scientific">Marinimicrococcus flavescens</name>
    <dbReference type="NCBI Taxonomy" id="3031815"/>
    <lineage>
        <taxon>Bacteria</taxon>
        <taxon>Pseudomonadati</taxon>
        <taxon>Pseudomonadota</taxon>
        <taxon>Alphaproteobacteria</taxon>
        <taxon>Geminicoccales</taxon>
        <taxon>Geminicoccaceae</taxon>
        <taxon>Marinimicrococcus</taxon>
    </lineage>
</organism>
<reference evidence="12 13" key="1">
    <citation type="submission" date="2023-03" db="EMBL/GenBank/DDBJ databases">
        <title>YIM 152171 draft genome.</title>
        <authorList>
            <person name="Yang Z."/>
        </authorList>
    </citation>
    <scope>NUCLEOTIDE SEQUENCE [LARGE SCALE GENOMIC DNA]</scope>
    <source>
        <strain evidence="12 13">YIM 152171</strain>
    </source>
</reference>
<evidence type="ECO:0000313" key="13">
    <source>
        <dbReference type="Proteomes" id="UP001301140"/>
    </source>
</evidence>
<comment type="similarity">
    <text evidence="2">Belongs to the asparagine synthetase family.</text>
</comment>
<evidence type="ECO:0000256" key="3">
    <source>
        <dbReference type="ARBA" id="ARBA00012737"/>
    </source>
</evidence>
<evidence type="ECO:0000256" key="4">
    <source>
        <dbReference type="ARBA" id="ARBA00022741"/>
    </source>
</evidence>
<dbReference type="InterPro" id="IPR006426">
    <property type="entry name" value="Asn_synth_AEB"/>
</dbReference>
<keyword evidence="13" id="KW-1185">Reference proteome</keyword>
<evidence type="ECO:0000256" key="10">
    <source>
        <dbReference type="PIRSR" id="PIRSR001589-3"/>
    </source>
</evidence>
<dbReference type="RefSeq" id="WP_327789795.1">
    <property type="nucleotide sequence ID" value="NZ_JARGEQ010000126.1"/>
</dbReference>
<dbReference type="GO" id="GO:0004066">
    <property type="term" value="F:asparagine synthase (glutamine-hydrolyzing) activity"/>
    <property type="evidence" value="ECO:0007669"/>
    <property type="project" value="UniProtKB-EC"/>
</dbReference>
<dbReference type="InterPro" id="IPR033738">
    <property type="entry name" value="AsnB_N"/>
</dbReference>
<comment type="caution">
    <text evidence="12">The sequence shown here is derived from an EMBL/GenBank/DDBJ whole genome shotgun (WGS) entry which is preliminary data.</text>
</comment>
<evidence type="ECO:0000259" key="11">
    <source>
        <dbReference type="PROSITE" id="PS51278"/>
    </source>
</evidence>
<evidence type="ECO:0000256" key="7">
    <source>
        <dbReference type="ARBA" id="ARBA00048741"/>
    </source>
</evidence>
<keyword evidence="6 8" id="KW-0315">Glutamine amidotransferase</keyword>